<keyword evidence="2" id="KW-0540">Nuclease</keyword>
<dbReference type="EMBL" id="JH431639">
    <property type="status" value="NOT_ANNOTATED_CDS"/>
    <property type="molecule type" value="Genomic_DNA"/>
</dbReference>
<proteinExistence type="inferred from homology"/>
<dbReference type="GO" id="GO:0046872">
    <property type="term" value="F:metal ion binding"/>
    <property type="evidence" value="ECO:0007669"/>
    <property type="project" value="InterPro"/>
</dbReference>
<evidence type="ECO:0000259" key="6">
    <source>
        <dbReference type="SMART" id="SM00892"/>
    </source>
</evidence>
<feature type="compositionally biased region" description="Basic and acidic residues" evidence="4">
    <location>
        <begin position="161"/>
        <end position="182"/>
    </location>
</feature>
<sequence length="522" mass="60187">MSFPPMLRLATSACFGGCLYTIFSDKRKHNLMKVNAQPAFSIFDPPLKKPKPATPKIPFTIYDEENAPEPRRFEYCSPEQEENLDEDESNFRDAAAVLNFDSPYSPRELSPSELSPCVASPSELSPCVASPSELSPCGPPPGVYTTPKGAEALFASTPVKKESNEFEGTPVKKESNEFESTPKPKKVQFASTPKPEEWIHKRRLEFPHMLESSHQPGYLRRGRGNLKKKVVEGPAMIFPGIMSMEFPNWPKYDEGGPIFPHPEVPTRSILEFKDFLLCYDNLTRQPLWTLEVITAQNLVKHNPDERKLKLVLPKNRKDDKVEEVFSSGPEDYARLGRRYRECQVADARLHPKTMDEVAVYCNVVPQGNPPRWLPKPRSESIFDEWYQYVKFLLRGHEEIWVLSGPLYIPSRKKIKAQIRYEVFGKQKVAVPTHFFKAILARNKYGPNYRLECFKIENEYTDQLDLREHHISRANLEALTGFEIFPLVLDNQVKYEDTQTVSSYAHWRQVQHFGNRQWYDQNA</sequence>
<dbReference type="InterPro" id="IPR040255">
    <property type="entry name" value="Non-specific_endonuclease"/>
</dbReference>
<dbReference type="GO" id="GO:0003676">
    <property type="term" value="F:nucleic acid binding"/>
    <property type="evidence" value="ECO:0007669"/>
    <property type="project" value="InterPro"/>
</dbReference>
<dbReference type="PhylomeDB" id="T1JN87"/>
<dbReference type="GO" id="GO:0005634">
    <property type="term" value="C:nucleus"/>
    <property type="evidence" value="ECO:0007669"/>
    <property type="project" value="TreeGrafter"/>
</dbReference>
<evidence type="ECO:0000256" key="2">
    <source>
        <dbReference type="ARBA" id="ARBA00022722"/>
    </source>
</evidence>
<evidence type="ECO:0000256" key="4">
    <source>
        <dbReference type="SAM" id="MobiDB-lite"/>
    </source>
</evidence>
<evidence type="ECO:0008006" key="9">
    <source>
        <dbReference type="Google" id="ProtNLM"/>
    </source>
</evidence>
<dbReference type="STRING" id="126957.T1JN87"/>
<organism evidence="7 8">
    <name type="scientific">Strigamia maritima</name>
    <name type="common">European centipede</name>
    <name type="synonym">Geophilus maritimus</name>
    <dbReference type="NCBI Taxonomy" id="126957"/>
    <lineage>
        <taxon>Eukaryota</taxon>
        <taxon>Metazoa</taxon>
        <taxon>Ecdysozoa</taxon>
        <taxon>Arthropoda</taxon>
        <taxon>Myriapoda</taxon>
        <taxon>Chilopoda</taxon>
        <taxon>Pleurostigmophora</taxon>
        <taxon>Geophilomorpha</taxon>
        <taxon>Linotaeniidae</taxon>
        <taxon>Strigamia</taxon>
    </lineage>
</organism>
<dbReference type="InterPro" id="IPR001604">
    <property type="entry name" value="Endo_G_ENPP1-like_dom"/>
</dbReference>
<dbReference type="Proteomes" id="UP000014500">
    <property type="component" value="Unassembled WGS sequence"/>
</dbReference>
<keyword evidence="3" id="KW-0378">Hydrolase</keyword>
<feature type="region of interest" description="Disordered" evidence="4">
    <location>
        <begin position="161"/>
        <end position="194"/>
    </location>
</feature>
<keyword evidence="3" id="KW-0255">Endonuclease</keyword>
<dbReference type="AlphaFoldDB" id="T1JN87"/>
<dbReference type="SMART" id="SM00892">
    <property type="entry name" value="Endonuclease_NS"/>
    <property type="match status" value="1"/>
</dbReference>
<evidence type="ECO:0000313" key="8">
    <source>
        <dbReference type="Proteomes" id="UP000014500"/>
    </source>
</evidence>
<dbReference type="GO" id="GO:0004521">
    <property type="term" value="F:RNA endonuclease activity"/>
    <property type="evidence" value="ECO:0007669"/>
    <property type="project" value="TreeGrafter"/>
</dbReference>
<dbReference type="Pfam" id="PF01223">
    <property type="entry name" value="Endonuclease_NS"/>
    <property type="match status" value="1"/>
</dbReference>
<evidence type="ECO:0000256" key="3">
    <source>
        <dbReference type="ARBA" id="ARBA00022759"/>
    </source>
</evidence>
<evidence type="ECO:0000313" key="7">
    <source>
        <dbReference type="EnsemblMetazoa" id="SMAR015316-PA"/>
    </source>
</evidence>
<evidence type="ECO:0000259" key="5">
    <source>
        <dbReference type="SMART" id="SM00477"/>
    </source>
</evidence>
<dbReference type="PANTHER" id="PTHR13966">
    <property type="entry name" value="ENDONUCLEASE RELATED"/>
    <property type="match status" value="1"/>
</dbReference>
<dbReference type="GO" id="GO:0000014">
    <property type="term" value="F:single-stranded DNA endodeoxyribonuclease activity"/>
    <property type="evidence" value="ECO:0007669"/>
    <property type="project" value="TreeGrafter"/>
</dbReference>
<feature type="domain" description="DNA/RNA non-specific endonuclease/pyrophosphatase/phosphodiesterase" evidence="6">
    <location>
        <begin position="271"/>
        <end position="490"/>
    </location>
</feature>
<dbReference type="Gene3D" id="3.40.570.10">
    <property type="entry name" value="Extracellular Endonuclease, subunit A"/>
    <property type="match status" value="1"/>
</dbReference>
<dbReference type="SUPFAM" id="SSF54060">
    <property type="entry name" value="His-Me finger endonucleases"/>
    <property type="match status" value="1"/>
</dbReference>
<feature type="domain" description="ENPP1-3/EXOG-like endonuclease/phosphodiesterase" evidence="5">
    <location>
        <begin position="272"/>
        <end position="490"/>
    </location>
</feature>
<dbReference type="HOGENOM" id="CLU_522089_0_0_1"/>
<dbReference type="InterPro" id="IPR044925">
    <property type="entry name" value="His-Me_finger_sf"/>
</dbReference>
<reference evidence="7" key="2">
    <citation type="submission" date="2015-02" db="UniProtKB">
        <authorList>
            <consortium name="EnsemblMetazoa"/>
        </authorList>
    </citation>
    <scope>IDENTIFICATION</scope>
</reference>
<dbReference type="GO" id="GO:0005743">
    <property type="term" value="C:mitochondrial inner membrane"/>
    <property type="evidence" value="ECO:0007669"/>
    <property type="project" value="TreeGrafter"/>
</dbReference>
<dbReference type="eggNOG" id="KOG3721">
    <property type="taxonomic scope" value="Eukaryota"/>
</dbReference>
<dbReference type="PANTHER" id="PTHR13966:SF5">
    <property type="entry name" value="ENDONUCLEASE G, MITOCHONDRIAL"/>
    <property type="match status" value="1"/>
</dbReference>
<dbReference type="InterPro" id="IPR044929">
    <property type="entry name" value="DNA/RNA_non-sp_Endonuclease_sf"/>
</dbReference>
<reference evidence="8" key="1">
    <citation type="submission" date="2011-05" db="EMBL/GenBank/DDBJ databases">
        <authorList>
            <person name="Richards S.R."/>
            <person name="Qu J."/>
            <person name="Jiang H."/>
            <person name="Jhangiani S.N."/>
            <person name="Agravi P."/>
            <person name="Goodspeed R."/>
            <person name="Gross S."/>
            <person name="Mandapat C."/>
            <person name="Jackson L."/>
            <person name="Mathew T."/>
            <person name="Pu L."/>
            <person name="Thornton R."/>
            <person name="Saada N."/>
            <person name="Wilczek-Boney K.B."/>
            <person name="Lee S."/>
            <person name="Kovar C."/>
            <person name="Wu Y."/>
            <person name="Scherer S.E."/>
            <person name="Worley K.C."/>
            <person name="Muzny D.M."/>
            <person name="Gibbs R."/>
        </authorList>
    </citation>
    <scope>NUCLEOTIDE SEQUENCE</scope>
    <source>
        <strain evidence="8">Brora</strain>
    </source>
</reference>
<dbReference type="InterPro" id="IPR020821">
    <property type="entry name" value="ENPP1-3/EXOG-like_nuc-like"/>
</dbReference>
<evidence type="ECO:0000256" key="1">
    <source>
        <dbReference type="ARBA" id="ARBA00010052"/>
    </source>
</evidence>
<dbReference type="SMART" id="SM00477">
    <property type="entry name" value="NUC"/>
    <property type="match status" value="1"/>
</dbReference>
<dbReference type="EnsemblMetazoa" id="SMAR015316-RA">
    <property type="protein sequence ID" value="SMAR015316-PA"/>
    <property type="gene ID" value="SMAR015316"/>
</dbReference>
<keyword evidence="8" id="KW-1185">Reference proteome</keyword>
<name>T1JN87_STRMM</name>
<accession>T1JN87</accession>
<comment type="similarity">
    <text evidence="1">Belongs to the DNA/RNA non-specific endonuclease family.</text>
</comment>
<dbReference type="GO" id="GO:0006309">
    <property type="term" value="P:apoptotic DNA fragmentation"/>
    <property type="evidence" value="ECO:0007669"/>
    <property type="project" value="TreeGrafter"/>
</dbReference>
<protein>
    <recommendedName>
        <fullName evidence="9">Endonuclease G, mitochondrial</fullName>
    </recommendedName>
</protein>